<name>A0ACC1ICC1_9FUNG</name>
<sequence length="74" mass="8105">HQQMMMKMMMMPPDMPPGLMYGQMPGAPPPHPHPHMYSAAMPYAGMPTQMSGPPDANVSAGAPQSPSRMFQHQQ</sequence>
<protein>
    <submittedName>
        <fullName evidence="1">Uncharacterized protein</fullName>
    </submittedName>
</protein>
<dbReference type="Proteomes" id="UP001150581">
    <property type="component" value="Unassembled WGS sequence"/>
</dbReference>
<evidence type="ECO:0000313" key="1">
    <source>
        <dbReference type="EMBL" id="KAJ1887501.1"/>
    </source>
</evidence>
<reference evidence="1" key="1">
    <citation type="submission" date="2022-07" db="EMBL/GenBank/DDBJ databases">
        <title>Phylogenomic reconstructions and comparative analyses of Kickxellomycotina fungi.</title>
        <authorList>
            <person name="Reynolds N.K."/>
            <person name="Stajich J.E."/>
            <person name="Barry K."/>
            <person name="Grigoriev I.V."/>
            <person name="Crous P."/>
            <person name="Smith M.E."/>
        </authorList>
    </citation>
    <scope>NUCLEOTIDE SEQUENCE</scope>
    <source>
        <strain evidence="1">Benny 63K</strain>
    </source>
</reference>
<organism evidence="1 2">
    <name type="scientific">Kickxella alabastrina</name>
    <dbReference type="NCBI Taxonomy" id="61397"/>
    <lineage>
        <taxon>Eukaryota</taxon>
        <taxon>Fungi</taxon>
        <taxon>Fungi incertae sedis</taxon>
        <taxon>Zoopagomycota</taxon>
        <taxon>Kickxellomycotina</taxon>
        <taxon>Kickxellomycetes</taxon>
        <taxon>Kickxellales</taxon>
        <taxon>Kickxellaceae</taxon>
        <taxon>Kickxella</taxon>
    </lineage>
</organism>
<evidence type="ECO:0000313" key="2">
    <source>
        <dbReference type="Proteomes" id="UP001150581"/>
    </source>
</evidence>
<feature type="non-terminal residue" evidence="1">
    <location>
        <position position="1"/>
    </location>
</feature>
<gene>
    <name evidence="1" type="ORF">LPJ66_009080</name>
</gene>
<proteinExistence type="predicted"/>
<keyword evidence="2" id="KW-1185">Reference proteome</keyword>
<dbReference type="EMBL" id="JANBPG010001980">
    <property type="protein sequence ID" value="KAJ1887501.1"/>
    <property type="molecule type" value="Genomic_DNA"/>
</dbReference>
<accession>A0ACC1ICC1</accession>
<comment type="caution">
    <text evidence="1">The sequence shown here is derived from an EMBL/GenBank/DDBJ whole genome shotgun (WGS) entry which is preliminary data.</text>
</comment>